<dbReference type="AlphaFoldDB" id="R4UM28"/>
<comment type="catalytic activity">
    <reaction evidence="6">
        <text>a 2'-deoxyadenosine in DNA + S-adenosyl-L-methionine = an N(6)-methyl-2'-deoxyadenosine in DNA + S-adenosyl-L-homocysteine + H(+)</text>
        <dbReference type="Rhea" id="RHEA:15197"/>
        <dbReference type="Rhea" id="RHEA-COMP:12418"/>
        <dbReference type="Rhea" id="RHEA-COMP:12419"/>
        <dbReference type="ChEBI" id="CHEBI:15378"/>
        <dbReference type="ChEBI" id="CHEBI:57856"/>
        <dbReference type="ChEBI" id="CHEBI:59789"/>
        <dbReference type="ChEBI" id="CHEBI:90615"/>
        <dbReference type="ChEBI" id="CHEBI:90616"/>
        <dbReference type="EC" id="2.1.1.72"/>
    </reaction>
</comment>
<dbReference type="PANTHER" id="PTHR42933:SF1">
    <property type="entry name" value="SITE-SPECIFIC DNA-METHYLTRANSFERASE (ADENINE-SPECIFIC)"/>
    <property type="match status" value="1"/>
</dbReference>
<keyword evidence="9" id="KW-1185">Reference proteome</keyword>
<dbReference type="HOGENOM" id="CLU_1320242_0_0_14"/>
<keyword evidence="5" id="KW-0680">Restriction system</keyword>
<dbReference type="Proteomes" id="UP000013963">
    <property type="component" value="Chromosome"/>
</dbReference>
<dbReference type="SUPFAM" id="SSF53335">
    <property type="entry name" value="S-adenosyl-L-methionine-dependent methyltransferases"/>
    <property type="match status" value="1"/>
</dbReference>
<dbReference type="GO" id="GO:0009007">
    <property type="term" value="F:site-specific DNA-methyltransferase (adenine-specific) activity"/>
    <property type="evidence" value="ECO:0007669"/>
    <property type="project" value="UniProtKB-EC"/>
</dbReference>
<proteinExistence type="predicted"/>
<keyword evidence="2 8" id="KW-0489">Methyltransferase</keyword>
<sequence length="208" mass="24311">MYRVDRNNFYTNEKKASIYTPEHVSDFLYKILKPTIKSGVIFDPCVGAGSLLKPWKEQGWQTIGVDIESNGDWEIDYLINYLELTKKDLNDIAPALVIMNPPFNIDQKTSKYIKEHYEGRPLLPEIWLQKAIELFGKDTPIVMFTPYGFRLNQTVVSKRWQKFLHHTYPEISSIISLPKNIFKNVLFHSEILVFNIKGLKPHYFLGQE</sequence>
<evidence type="ECO:0000256" key="6">
    <source>
        <dbReference type="ARBA" id="ARBA00047942"/>
    </source>
</evidence>
<dbReference type="Gene3D" id="3.40.50.150">
    <property type="entry name" value="Vaccinia Virus protein VP39"/>
    <property type="match status" value="1"/>
</dbReference>
<dbReference type="InterPro" id="IPR029063">
    <property type="entry name" value="SAM-dependent_MTases_sf"/>
</dbReference>
<evidence type="ECO:0000256" key="1">
    <source>
        <dbReference type="ARBA" id="ARBA00011900"/>
    </source>
</evidence>
<evidence type="ECO:0000256" key="2">
    <source>
        <dbReference type="ARBA" id="ARBA00022603"/>
    </source>
</evidence>
<dbReference type="GO" id="GO:0032259">
    <property type="term" value="P:methylation"/>
    <property type="evidence" value="ECO:0007669"/>
    <property type="project" value="UniProtKB-KW"/>
</dbReference>
<evidence type="ECO:0000259" key="7">
    <source>
        <dbReference type="Pfam" id="PF02384"/>
    </source>
</evidence>
<feature type="domain" description="DNA methylase adenine-specific" evidence="7">
    <location>
        <begin position="10"/>
        <end position="52"/>
    </location>
</feature>
<dbReference type="EC" id="2.1.1.72" evidence="1"/>
<keyword evidence="3" id="KW-0808">Transferase</keyword>
<dbReference type="RefSeq" id="WP_016340929.1">
    <property type="nucleotide sequence ID" value="NC_021284.1"/>
</dbReference>
<dbReference type="InterPro" id="IPR003356">
    <property type="entry name" value="DNA_methylase_A-5"/>
</dbReference>
<protein>
    <recommendedName>
        <fullName evidence="1">site-specific DNA-methyltransferase (adenine-specific)</fullName>
        <ecNumber evidence="1">2.1.1.72</ecNumber>
    </recommendedName>
</protein>
<accession>R4UM28</accession>
<reference evidence="8 9" key="1">
    <citation type="journal article" date="2013" name="Genome Biol. Evol.">
        <title>Complete genomes of two dipteran-associated spiroplasmas provided insights into the origin, dynamics, and impacts of viral invasion in spiroplasma.</title>
        <authorList>
            <person name="Ku C."/>
            <person name="Lo W.S."/>
            <person name="Chen L.L."/>
            <person name="Kuo C.H."/>
        </authorList>
    </citation>
    <scope>NUCLEOTIDE SEQUENCE [LARGE SCALE GENOMIC DNA]</scope>
    <source>
        <strain evidence="8">EA-1</strain>
    </source>
</reference>
<dbReference type="PANTHER" id="PTHR42933">
    <property type="entry name" value="SLR6095 PROTEIN"/>
    <property type="match status" value="1"/>
</dbReference>
<organism evidence="8 9">
    <name type="scientific">Spiroplasma syrphidicola EA-1</name>
    <dbReference type="NCBI Taxonomy" id="1276229"/>
    <lineage>
        <taxon>Bacteria</taxon>
        <taxon>Bacillati</taxon>
        <taxon>Mycoplasmatota</taxon>
        <taxon>Mollicutes</taxon>
        <taxon>Entomoplasmatales</taxon>
        <taxon>Spiroplasmataceae</taxon>
        <taxon>Spiroplasma</taxon>
    </lineage>
</organism>
<evidence type="ECO:0000256" key="4">
    <source>
        <dbReference type="ARBA" id="ARBA00022691"/>
    </source>
</evidence>
<dbReference type="KEGG" id="ssyr:SSYRP_v1c06960"/>
<evidence type="ECO:0000313" key="9">
    <source>
        <dbReference type="Proteomes" id="UP000013963"/>
    </source>
</evidence>
<dbReference type="GO" id="GO:0009307">
    <property type="term" value="P:DNA restriction-modification system"/>
    <property type="evidence" value="ECO:0007669"/>
    <property type="project" value="UniProtKB-KW"/>
</dbReference>
<dbReference type="GO" id="GO:0003677">
    <property type="term" value="F:DNA binding"/>
    <property type="evidence" value="ECO:0007669"/>
    <property type="project" value="InterPro"/>
</dbReference>
<dbReference type="Pfam" id="PF02384">
    <property type="entry name" value="N6_Mtase"/>
    <property type="match status" value="1"/>
</dbReference>
<dbReference type="PATRIC" id="fig|1276229.3.peg.691"/>
<name>R4UM28_9MOLU</name>
<dbReference type="EMBL" id="CP005078">
    <property type="protein sequence ID" value="AGM26286.1"/>
    <property type="molecule type" value="Genomic_DNA"/>
</dbReference>
<dbReference type="STRING" id="1276229.SSYRP_v1c06960"/>
<evidence type="ECO:0000256" key="3">
    <source>
        <dbReference type="ARBA" id="ARBA00022679"/>
    </source>
</evidence>
<evidence type="ECO:0000313" key="8">
    <source>
        <dbReference type="EMBL" id="AGM26286.1"/>
    </source>
</evidence>
<dbReference type="GO" id="GO:0008170">
    <property type="term" value="F:N-methyltransferase activity"/>
    <property type="evidence" value="ECO:0007669"/>
    <property type="project" value="InterPro"/>
</dbReference>
<evidence type="ECO:0000256" key="5">
    <source>
        <dbReference type="ARBA" id="ARBA00022747"/>
    </source>
</evidence>
<gene>
    <name evidence="8" type="ORF">SSYRP_v1c06960</name>
</gene>
<dbReference type="eggNOG" id="COG0286">
    <property type="taxonomic scope" value="Bacteria"/>
</dbReference>
<dbReference type="PRINTS" id="PR00507">
    <property type="entry name" value="N12N6MTFRASE"/>
</dbReference>
<dbReference type="InterPro" id="IPR051537">
    <property type="entry name" value="DNA_Adenine_Mtase"/>
</dbReference>
<dbReference type="InterPro" id="IPR002052">
    <property type="entry name" value="DNA_methylase_N6_adenine_CS"/>
</dbReference>
<keyword evidence="4" id="KW-0949">S-adenosyl-L-methionine</keyword>
<dbReference type="PROSITE" id="PS00092">
    <property type="entry name" value="N6_MTASE"/>
    <property type="match status" value="1"/>
</dbReference>
<dbReference type="OrthoDB" id="407945at2"/>